<gene>
    <name evidence="1" type="ORF">HYN04_12160</name>
</gene>
<reference evidence="2" key="1">
    <citation type="submission" date="2018-05" db="EMBL/GenBank/DDBJ databases">
        <title>Genome sequencing of Phenylobacterium sp. HYN0004.</title>
        <authorList>
            <person name="Yi H."/>
            <person name="Baek C."/>
        </authorList>
    </citation>
    <scope>NUCLEOTIDE SEQUENCE [LARGE SCALE GENOMIC DNA]</scope>
    <source>
        <strain evidence="2">HYN0004</strain>
    </source>
</reference>
<protein>
    <recommendedName>
        <fullName evidence="3">DUF3445 domain-containing protein</fullName>
    </recommendedName>
</protein>
<evidence type="ECO:0008006" key="3">
    <source>
        <dbReference type="Google" id="ProtNLM"/>
    </source>
</evidence>
<name>A0A2Z3HUA8_9CAUL</name>
<keyword evidence="2" id="KW-1185">Reference proteome</keyword>
<evidence type="ECO:0000313" key="2">
    <source>
        <dbReference type="Proteomes" id="UP000247763"/>
    </source>
</evidence>
<accession>A0A2Z3HUA8</accession>
<evidence type="ECO:0000313" key="1">
    <source>
        <dbReference type="EMBL" id="AWM78435.1"/>
    </source>
</evidence>
<dbReference type="RefSeq" id="WP_110451001.1">
    <property type="nucleotide sequence ID" value="NZ_CP029479.1"/>
</dbReference>
<dbReference type="KEGG" id="phb:HYN04_12160"/>
<organism evidence="1 2">
    <name type="scientific">Phenylobacterium parvum</name>
    <dbReference type="NCBI Taxonomy" id="2201350"/>
    <lineage>
        <taxon>Bacteria</taxon>
        <taxon>Pseudomonadati</taxon>
        <taxon>Pseudomonadota</taxon>
        <taxon>Alphaproteobacteria</taxon>
        <taxon>Caulobacterales</taxon>
        <taxon>Caulobacteraceae</taxon>
        <taxon>Phenylobacterium</taxon>
    </lineage>
</organism>
<dbReference type="AlphaFoldDB" id="A0A2Z3HUA8"/>
<dbReference type="OrthoDB" id="5242510at2"/>
<dbReference type="Proteomes" id="UP000247763">
    <property type="component" value="Chromosome"/>
</dbReference>
<proteinExistence type="predicted"/>
<dbReference type="Pfam" id="PF11927">
    <property type="entry name" value="HODM_asu-like"/>
    <property type="match status" value="1"/>
</dbReference>
<sequence length="291" mass="31905">MPPLASRFADPPWGGLPGFGIGLRRIPAGDWLEGGEARPWVRKDRLQRTVPLKVWGETPGSRPGQAEVAEMIRQSLGLRPGAPGRPPLLEAARRVPDDLVLMEKPEGGDWTVSALSLCAGSFFTADEALGRDLAALHGPVPGFQDRILVRVRRIFDRLPADEIVERRNWSVVAWSSLYAPEAAAARRRALALRPRRPGAGLFLRCERQTLRRLPRTGGVLFTIRIHLTPLRDLAADPGAVRVFAWAWAQAPEDFRRYKGLAAVTPGVEAFLADCAAPGPQTVTESREESSP</sequence>
<dbReference type="InterPro" id="IPR021848">
    <property type="entry name" value="HODM_asu-like"/>
</dbReference>
<dbReference type="EMBL" id="CP029479">
    <property type="protein sequence ID" value="AWM78435.1"/>
    <property type="molecule type" value="Genomic_DNA"/>
</dbReference>